<accession>A0A1H3LFA8</accession>
<dbReference type="Proteomes" id="UP000198625">
    <property type="component" value="Unassembled WGS sequence"/>
</dbReference>
<reference evidence="1 2" key="1">
    <citation type="submission" date="2016-10" db="EMBL/GenBank/DDBJ databases">
        <authorList>
            <person name="de Groot N.N."/>
        </authorList>
    </citation>
    <scope>NUCLEOTIDE SEQUENCE [LARGE SCALE GENOMIC DNA]</scope>
    <source>
        <strain evidence="1 2">DSM 21650</strain>
    </source>
</reference>
<dbReference type="RefSeq" id="WP_091726796.1">
    <property type="nucleotide sequence ID" value="NZ_FNQE01000003.1"/>
</dbReference>
<gene>
    <name evidence="1" type="ORF">SAMN05660462_00522</name>
</gene>
<proteinExistence type="predicted"/>
<dbReference type="AlphaFoldDB" id="A0A1H3LFA8"/>
<dbReference type="STRING" id="415015.SAMN05660462_00522"/>
<dbReference type="EMBL" id="FNQE01000003">
    <property type="protein sequence ID" value="SDY63227.1"/>
    <property type="molecule type" value="Genomic_DNA"/>
</dbReference>
<sequence>MKGKKKLARLLLIIMIIVIAIPFKNILAFAEPDNYKDKFEEVHIRYDETITKFNDWNDSYPYEAPLREIIKTFDIKVHPDEKVYFEGSGSLPVEHRYGFTSIGGSGTLKLEGDIVYDEVTGYPSVKGILSYTADVTEKNTDLKQTIQWKVNCSGEFVLGLPMSEVSESIFSYGGALTDTDKNLVTKIVTDDDGESSVNESEDGYFGLGYTFKSNTTLKGAVSVTTSETEPPEKANNISIDQTIDTEASKTSGETSNSVAKAVVVGITTSVLAAGLGVLAGANNGSSKVEDSKGSTYKMVIYKEFGDSIRYDKPAVVVYARMVEINSEGVEIDRMDLTQKISIFSENAHMKIGPTTIASNYVGATVEAESVKGAESPSEGIVSFVFNGEGGSFCNNVRFKLVGEPYIKFEEQGKNLFMEKVMIEGDNGEYTVLFSLHDFVEIPKVSLKPQDNSPFEVELKKIKDFKYKAIMNNQSVKSEKSSTQRKVFNVEVIAESNTDNISEAFRVAIYPEGISISIIKFDKDGYAQIGAYSDNEKAEVGEEVLATRFKVELAVSSVDEKGEYKAELVDLSKANIKLDNLKGSTVQTENLAKVFKYEIEETTNRGIYKFQPKMQIPEGKTKHYLMLPIDCEYDSKDYHLDLPIRLIGEPFNEMKEKKEELELLLKRIKRYMPPEDWSDVIKHIKENYDIMSPKEIRLLNKSLYEITRIKLLDEAQDNINFAEALDWVIWGLEWVKWVGDQAFSYVAMAYTGPVGEALLSPTKEILVGLISENIWYREGISSPDEKLRGVNGNLMAMLENSLMTQISSDTNIKKAGFILASFTVIKIVNHYYNDVGPDGKPIGFYDAILAGLSDLTSTAFKFVVSEKFDELANNPKAKEYFNKYAGEWVKEALDSNASGWREKEVEVIKKYVEEICGAGAAKVYTKATQVEFEDKSGRLIININIWDDEKDPNNSIIVFLDVMEIKDKLFDYIFGNMFGNFPFTTSPLNPSADPVFVY</sequence>
<evidence type="ECO:0000313" key="1">
    <source>
        <dbReference type="EMBL" id="SDY63227.1"/>
    </source>
</evidence>
<evidence type="ECO:0000313" key="2">
    <source>
        <dbReference type="Proteomes" id="UP000198625"/>
    </source>
</evidence>
<name>A0A1H3LFA8_9FIRM</name>
<dbReference type="OrthoDB" id="2077944at2"/>
<protein>
    <submittedName>
        <fullName evidence="1">Uncharacterized protein</fullName>
    </submittedName>
</protein>
<organism evidence="1 2">
    <name type="scientific">Proteiniborus ethanoligenes</name>
    <dbReference type="NCBI Taxonomy" id="415015"/>
    <lineage>
        <taxon>Bacteria</taxon>
        <taxon>Bacillati</taxon>
        <taxon>Bacillota</taxon>
        <taxon>Clostridia</taxon>
        <taxon>Eubacteriales</taxon>
        <taxon>Proteiniborus</taxon>
    </lineage>
</organism>
<keyword evidence="2" id="KW-1185">Reference proteome</keyword>